<evidence type="ECO:0000256" key="7">
    <source>
        <dbReference type="SAM" id="Phobius"/>
    </source>
</evidence>
<dbReference type="Pfam" id="PF00067">
    <property type="entry name" value="p450"/>
    <property type="match status" value="1"/>
</dbReference>
<evidence type="ECO:0000256" key="5">
    <source>
        <dbReference type="PIRSR" id="PIRSR602401-1"/>
    </source>
</evidence>
<dbReference type="OrthoDB" id="3934656at2759"/>
<keyword evidence="9" id="KW-1185">Reference proteome</keyword>
<feature type="binding site" description="axial binding residue" evidence="5">
    <location>
        <position position="462"/>
    </location>
    <ligand>
        <name>heme</name>
        <dbReference type="ChEBI" id="CHEBI:30413"/>
    </ligand>
    <ligandPart>
        <name>Fe</name>
        <dbReference type="ChEBI" id="CHEBI:18248"/>
    </ligandPart>
</feature>
<evidence type="ECO:0000256" key="4">
    <source>
        <dbReference type="ARBA" id="ARBA00023004"/>
    </source>
</evidence>
<keyword evidence="7" id="KW-0472">Membrane</keyword>
<keyword evidence="4 5" id="KW-0408">Iron</keyword>
<gene>
    <name evidence="8" type="ORF">Z518_03491</name>
</gene>
<dbReference type="PANTHER" id="PTHR24305:SF85">
    <property type="entry name" value="P450, PUTATIVE (EUROFUNG)-RELATED"/>
    <property type="match status" value="1"/>
</dbReference>
<dbReference type="GO" id="GO:0004497">
    <property type="term" value="F:monooxygenase activity"/>
    <property type="evidence" value="ECO:0007669"/>
    <property type="project" value="UniProtKB-KW"/>
</dbReference>
<comment type="cofactor">
    <cofactor evidence="1 5">
        <name>heme</name>
        <dbReference type="ChEBI" id="CHEBI:30413"/>
    </cofactor>
</comment>
<dbReference type="HOGENOM" id="CLU_001570_14_0_1"/>
<dbReference type="GeneID" id="25291562"/>
<dbReference type="EMBL" id="KN847476">
    <property type="protein sequence ID" value="KIX08834.1"/>
    <property type="molecule type" value="Genomic_DNA"/>
</dbReference>
<dbReference type="PANTHER" id="PTHR24305">
    <property type="entry name" value="CYTOCHROME P450"/>
    <property type="match status" value="1"/>
</dbReference>
<dbReference type="GO" id="GO:0020037">
    <property type="term" value="F:heme binding"/>
    <property type="evidence" value="ECO:0007669"/>
    <property type="project" value="InterPro"/>
</dbReference>
<dbReference type="RefSeq" id="XP_013275970.1">
    <property type="nucleotide sequence ID" value="XM_013420516.1"/>
</dbReference>
<dbReference type="SUPFAM" id="SSF48264">
    <property type="entry name" value="Cytochrome P450"/>
    <property type="match status" value="1"/>
</dbReference>
<evidence type="ECO:0000256" key="2">
    <source>
        <dbReference type="ARBA" id="ARBA00022723"/>
    </source>
</evidence>
<dbReference type="AlphaFoldDB" id="A0A0D2IS53"/>
<keyword evidence="7" id="KW-1133">Transmembrane helix</keyword>
<dbReference type="STRING" id="1442369.A0A0D2IS53"/>
<accession>A0A0D2IS53</accession>
<keyword evidence="3 6" id="KW-0560">Oxidoreductase</keyword>
<dbReference type="InterPro" id="IPR002401">
    <property type="entry name" value="Cyt_P450_E_grp-I"/>
</dbReference>
<dbReference type="PROSITE" id="PS00086">
    <property type="entry name" value="CYTOCHROME_P450"/>
    <property type="match status" value="1"/>
</dbReference>
<dbReference type="InterPro" id="IPR036396">
    <property type="entry name" value="Cyt_P450_sf"/>
</dbReference>
<keyword evidence="2 5" id="KW-0479">Metal-binding</keyword>
<sequence length="519" mass="59014">MVAAVTIISEVLSVAMISRIGLAFCLYFALKFLYQIIYYRLFHPLKIFPGPFWASVTRLYITFYNLKGTEHLHMLDLHRKYGPVVRITPTLLVVNDVTKLPIIYNRYADKSNHYITGSFGKTESVFNMQDHTQHASFRKVIAGPYSFSNVKRMEPLIDARINDWVAKLKDRFVRQGEKFDFAPWAVYVAYDIISEIGFGAPFGFVEQETDVAGLIQGFHDGLPAFGLMARLHPFTTWIKTTWIGEKYLVAKPEDQTGIGVLMRFRDGLIAQRQKDIAAGTTGGRIDLLQTFLDARDENGNPMDMDWIKAEVLLVLLAGADTTGTAFQGLMCMVMSDPAIYSKLMAEIDDATRAGKLSAMPQYEEVIKYCPYYVACVKETMRLWPSAPNIFPRIAGKDGIWLYDKYAPEGTEVTCNPYVVGRDTNILGADAAKFRPERWLEDQERAKMLDKYSMVFGYGARVCLGRDIALMELYKTPLQFFRTFRPEIVDQENMGKFVVKGGVAYWTDIWLKLTERAPVA</sequence>
<dbReference type="Proteomes" id="UP000053617">
    <property type="component" value="Unassembled WGS sequence"/>
</dbReference>
<dbReference type="CDD" id="cd11060">
    <property type="entry name" value="CYP57A1-like"/>
    <property type="match status" value="1"/>
</dbReference>
<dbReference type="InterPro" id="IPR001128">
    <property type="entry name" value="Cyt_P450"/>
</dbReference>
<keyword evidence="5 6" id="KW-0349">Heme</keyword>
<proteinExistence type="inferred from homology"/>
<dbReference type="VEuPathDB" id="FungiDB:Z518_03491"/>
<dbReference type="GO" id="GO:0005506">
    <property type="term" value="F:iron ion binding"/>
    <property type="evidence" value="ECO:0007669"/>
    <property type="project" value="InterPro"/>
</dbReference>
<dbReference type="PRINTS" id="PR00463">
    <property type="entry name" value="EP450I"/>
</dbReference>
<evidence type="ECO:0000313" key="8">
    <source>
        <dbReference type="EMBL" id="KIX08834.1"/>
    </source>
</evidence>
<keyword evidence="6" id="KW-0503">Monooxygenase</keyword>
<dbReference type="GO" id="GO:0016705">
    <property type="term" value="F:oxidoreductase activity, acting on paired donors, with incorporation or reduction of molecular oxygen"/>
    <property type="evidence" value="ECO:0007669"/>
    <property type="project" value="InterPro"/>
</dbReference>
<evidence type="ECO:0008006" key="10">
    <source>
        <dbReference type="Google" id="ProtNLM"/>
    </source>
</evidence>
<organism evidence="8 9">
    <name type="scientific">Rhinocladiella mackenziei CBS 650.93</name>
    <dbReference type="NCBI Taxonomy" id="1442369"/>
    <lineage>
        <taxon>Eukaryota</taxon>
        <taxon>Fungi</taxon>
        <taxon>Dikarya</taxon>
        <taxon>Ascomycota</taxon>
        <taxon>Pezizomycotina</taxon>
        <taxon>Eurotiomycetes</taxon>
        <taxon>Chaetothyriomycetidae</taxon>
        <taxon>Chaetothyriales</taxon>
        <taxon>Herpotrichiellaceae</taxon>
        <taxon>Rhinocladiella</taxon>
    </lineage>
</organism>
<keyword evidence="7" id="KW-0812">Transmembrane</keyword>
<evidence type="ECO:0000256" key="3">
    <source>
        <dbReference type="ARBA" id="ARBA00023002"/>
    </source>
</evidence>
<protein>
    <recommendedName>
        <fullName evidence="10">Flavonoid 3',5'-hydroxylase</fullName>
    </recommendedName>
</protein>
<comment type="similarity">
    <text evidence="6">Belongs to the cytochrome P450 family.</text>
</comment>
<reference evidence="8 9" key="1">
    <citation type="submission" date="2015-01" db="EMBL/GenBank/DDBJ databases">
        <title>The Genome Sequence of Rhinocladiella mackenzie CBS 650.93.</title>
        <authorList>
            <consortium name="The Broad Institute Genomics Platform"/>
            <person name="Cuomo C."/>
            <person name="de Hoog S."/>
            <person name="Gorbushina A."/>
            <person name="Stielow B."/>
            <person name="Teixiera M."/>
            <person name="Abouelleil A."/>
            <person name="Chapman S.B."/>
            <person name="Priest M."/>
            <person name="Young S.K."/>
            <person name="Wortman J."/>
            <person name="Nusbaum C."/>
            <person name="Birren B."/>
        </authorList>
    </citation>
    <scope>NUCLEOTIDE SEQUENCE [LARGE SCALE GENOMIC DNA]</scope>
    <source>
        <strain evidence="8 9">CBS 650.93</strain>
    </source>
</reference>
<evidence type="ECO:0000256" key="1">
    <source>
        <dbReference type="ARBA" id="ARBA00001971"/>
    </source>
</evidence>
<feature type="transmembrane region" description="Helical" evidence="7">
    <location>
        <begin position="12"/>
        <end position="34"/>
    </location>
</feature>
<evidence type="ECO:0000313" key="9">
    <source>
        <dbReference type="Proteomes" id="UP000053617"/>
    </source>
</evidence>
<dbReference type="Gene3D" id="1.10.630.10">
    <property type="entry name" value="Cytochrome P450"/>
    <property type="match status" value="1"/>
</dbReference>
<dbReference type="InterPro" id="IPR017972">
    <property type="entry name" value="Cyt_P450_CS"/>
</dbReference>
<dbReference type="InterPro" id="IPR050121">
    <property type="entry name" value="Cytochrome_P450_monoxygenase"/>
</dbReference>
<evidence type="ECO:0000256" key="6">
    <source>
        <dbReference type="RuleBase" id="RU000461"/>
    </source>
</evidence>
<name>A0A0D2IS53_9EURO</name>
<dbReference type="PRINTS" id="PR00385">
    <property type="entry name" value="P450"/>
</dbReference>